<sequence>MSMHEIEDFAEQMVHLVNESNIGNDEKIDLIYNIYEFHDSWDTGFTKLRVYHILVETGYFHLFDPQKHPDYEKYKDFFDKLPESNEMYIYEDPIAGYSEDAKLTSYWFDNAYDSETDKEFPLKKMCCEAGSPVWAHFVGEEKMPKKMTLIRLFDRLTELAVDKNDIYSLGELFYFTSYTFMEPETFDEENIKCLEKMKTVLLKDDVMATLSELYLDYRIGSREDFEDDCFEDGENGQMLKEWFGYYFDWRDKQPQTKNSTFNASSNEDVLKAAADFRKMLADGEIDAFFGLFATFNMEFSALKGMFLFSDLYSSVTPEGHEKIMAYDISQTENEDIKGFVADYKEWSENKEDVSYYAKKAHDSINVEQNLLAAQYYIQKGLSIDPNNSVLKLYEIYIFMNYADDEDGNPSIKAYLDILDEILKNGLEKPELTGFAHYLKACGFYRIEEKENSKTEMKKAIEILPEYQAVYEDFFEKE</sequence>
<dbReference type="EMBL" id="SNYS01000006">
    <property type="protein sequence ID" value="TDQ70260.1"/>
    <property type="molecule type" value="Genomic_DNA"/>
</dbReference>
<keyword evidence="2" id="KW-1185">Reference proteome</keyword>
<dbReference type="AlphaFoldDB" id="A0A484F5V2"/>
<dbReference type="Proteomes" id="UP000294855">
    <property type="component" value="Unassembled WGS sequence"/>
</dbReference>
<name>A0A484F5V2_9EURY</name>
<protein>
    <submittedName>
        <fullName evidence="1">Uncharacterized protein</fullName>
    </submittedName>
</protein>
<gene>
    <name evidence="1" type="ORF">C7391_0602</name>
</gene>
<accession>A0A484F5V2</accession>
<reference evidence="1 2" key="1">
    <citation type="submission" date="2019-03" db="EMBL/GenBank/DDBJ databases">
        <title>Genomic Encyclopedia of Type Strains, Phase IV (KMG-IV): sequencing the most valuable type-strain genomes for metagenomic binning, comparative biology and taxonomic classification.</title>
        <authorList>
            <person name="Goeker M."/>
        </authorList>
    </citation>
    <scope>NUCLEOTIDE SEQUENCE [LARGE SCALE GENOMIC DNA]</scope>
    <source>
        <strain evidence="1 2">DSM 13328</strain>
    </source>
</reference>
<evidence type="ECO:0000313" key="2">
    <source>
        <dbReference type="Proteomes" id="UP000294855"/>
    </source>
</evidence>
<evidence type="ECO:0000313" key="1">
    <source>
        <dbReference type="EMBL" id="TDQ70260.1"/>
    </source>
</evidence>
<comment type="caution">
    <text evidence="1">The sequence shown here is derived from an EMBL/GenBank/DDBJ whole genome shotgun (WGS) entry which is preliminary data.</text>
</comment>
<proteinExistence type="predicted"/>
<organism evidence="1 2">
    <name type="scientific">Methanimicrococcus blatticola</name>
    <dbReference type="NCBI Taxonomy" id="91560"/>
    <lineage>
        <taxon>Archaea</taxon>
        <taxon>Methanobacteriati</taxon>
        <taxon>Methanobacteriota</taxon>
        <taxon>Stenosarchaea group</taxon>
        <taxon>Methanomicrobia</taxon>
        <taxon>Methanosarcinales</taxon>
        <taxon>Methanosarcinaceae</taxon>
        <taxon>Methanimicrococcus</taxon>
    </lineage>
</organism>